<dbReference type="Pfam" id="PF09362">
    <property type="entry name" value="DUF1996"/>
    <property type="match status" value="1"/>
</dbReference>
<feature type="chain" id="PRO_5034054131" description="DUF1996 domain-containing protein" evidence="2">
    <location>
        <begin position="26"/>
        <end position="476"/>
    </location>
</feature>
<name>A0A8H8UDZ9_9HELO</name>
<dbReference type="AlphaFoldDB" id="A0A8H8UDZ9"/>
<gene>
    <name evidence="4" type="ORF">LOCC1_G003619</name>
</gene>
<accession>A0A8H8UDZ9</accession>
<feature type="region of interest" description="Disordered" evidence="1">
    <location>
        <begin position="367"/>
        <end position="390"/>
    </location>
</feature>
<dbReference type="PANTHER" id="PTHR43662:SF3">
    <property type="entry name" value="DOMAIN PROTEIN, PUTATIVE (AFU_ORTHOLOGUE AFUA_6G11970)-RELATED"/>
    <property type="match status" value="1"/>
</dbReference>
<dbReference type="Proteomes" id="UP000443090">
    <property type="component" value="Unassembled WGS sequence"/>
</dbReference>
<evidence type="ECO:0000313" key="5">
    <source>
        <dbReference type="Proteomes" id="UP000443090"/>
    </source>
</evidence>
<feature type="compositionally biased region" description="Basic residues" evidence="1">
    <location>
        <begin position="447"/>
        <end position="460"/>
    </location>
</feature>
<organism evidence="4 5">
    <name type="scientific">Lachnellula occidentalis</name>
    <dbReference type="NCBI Taxonomy" id="215460"/>
    <lineage>
        <taxon>Eukaryota</taxon>
        <taxon>Fungi</taxon>
        <taxon>Dikarya</taxon>
        <taxon>Ascomycota</taxon>
        <taxon>Pezizomycotina</taxon>
        <taxon>Leotiomycetes</taxon>
        <taxon>Helotiales</taxon>
        <taxon>Lachnaceae</taxon>
        <taxon>Lachnellula</taxon>
    </lineage>
</organism>
<protein>
    <recommendedName>
        <fullName evidence="3">DUF1996 domain-containing protein</fullName>
    </recommendedName>
</protein>
<dbReference type="OrthoDB" id="74764at2759"/>
<comment type="caution">
    <text evidence="4">The sequence shown here is derived from an EMBL/GenBank/DDBJ whole genome shotgun (WGS) entry which is preliminary data.</text>
</comment>
<dbReference type="PANTHER" id="PTHR43662">
    <property type="match status" value="1"/>
</dbReference>
<evidence type="ECO:0000313" key="4">
    <source>
        <dbReference type="EMBL" id="TVY40649.1"/>
    </source>
</evidence>
<keyword evidence="5" id="KW-1185">Reference proteome</keyword>
<evidence type="ECO:0000259" key="3">
    <source>
        <dbReference type="Pfam" id="PF09362"/>
    </source>
</evidence>
<dbReference type="InterPro" id="IPR018535">
    <property type="entry name" value="DUF1996"/>
</dbReference>
<proteinExistence type="predicted"/>
<feature type="region of interest" description="Disordered" evidence="1">
    <location>
        <begin position="437"/>
        <end position="462"/>
    </location>
</feature>
<reference evidence="4 5" key="1">
    <citation type="submission" date="2018-05" db="EMBL/GenBank/DDBJ databases">
        <title>Genome sequencing and assembly of the regulated plant pathogen Lachnellula willkommii and related sister species for the development of diagnostic species identification markers.</title>
        <authorList>
            <person name="Giroux E."/>
            <person name="Bilodeau G."/>
        </authorList>
    </citation>
    <scope>NUCLEOTIDE SEQUENCE [LARGE SCALE GENOMIC DNA]</scope>
    <source>
        <strain evidence="4 5">CBS 160.35</strain>
    </source>
</reference>
<evidence type="ECO:0000256" key="2">
    <source>
        <dbReference type="SAM" id="SignalP"/>
    </source>
</evidence>
<dbReference type="EMBL" id="QGMI01000441">
    <property type="protein sequence ID" value="TVY40649.1"/>
    <property type="molecule type" value="Genomic_DNA"/>
</dbReference>
<keyword evidence="2" id="KW-0732">Signal</keyword>
<evidence type="ECO:0000256" key="1">
    <source>
        <dbReference type="SAM" id="MobiDB-lite"/>
    </source>
</evidence>
<feature type="domain" description="DUF1996" evidence="3">
    <location>
        <begin position="21"/>
        <end position="157"/>
    </location>
</feature>
<sequence length="476" mass="50601">MPHAHGIWVMTIHLKLTPFLHRCSSCTVAQDMSNYWVPNLYYKAQNGSFISVNQNGGATIYYLQRSDPADANYPHLEAFPEGFQMVAGDPSLRSFNDTLEQNAVTFTCLGTNEAETNGFPNYKCPYGLRAQVFFPSCWNGVDLDSPDHKSHMAYPSGVDRRSNWLWVPWRFCQWTAVDNCNAESGVIEECPYFDFITDTTAQNCVIPPSVDEQVFGIMPKLPGCNDLQEGPAKAKAQSECGATTQIGQPQLPYVDLTSSKGFAYVGCGSDPAGQSRTLQGVQVDNATAMTIEYCVDYCVSQGFSVAGKLVMNLRLGNGKKCDGSSCANVGLPIINGSVSTNSAASSSAGQSSPAAISATSSSVVLPTSDSIPATSSSLSTTSAETTPSMADTTLLTTTSAETTPLMAATTLLTTTSISIPTVSDAPAQNTILGAGHAVSTDDQSSGSKHHHTHTHKHRTRSVTSPLVVVTVTVTAA</sequence>
<feature type="signal peptide" evidence="2">
    <location>
        <begin position="1"/>
        <end position="25"/>
    </location>
</feature>